<feature type="domain" description="Isochorismatase-like" evidence="3">
    <location>
        <begin position="26"/>
        <end position="211"/>
    </location>
</feature>
<dbReference type="EMBL" id="JAVRRT010000022">
    <property type="protein sequence ID" value="KAK5163968.1"/>
    <property type="molecule type" value="Genomic_DNA"/>
</dbReference>
<dbReference type="PANTHER" id="PTHR43540">
    <property type="entry name" value="PEROXYUREIDOACRYLATE/UREIDOACRYLATE AMIDOHYDROLASE-RELATED"/>
    <property type="match status" value="1"/>
</dbReference>
<protein>
    <recommendedName>
        <fullName evidence="3">Isochorismatase-like domain-containing protein</fullName>
    </recommendedName>
</protein>
<name>A0AAV9NVU7_9PEZI</name>
<dbReference type="Proteomes" id="UP001337655">
    <property type="component" value="Unassembled WGS sequence"/>
</dbReference>
<gene>
    <name evidence="4" type="ORF">LTR77_010364</name>
</gene>
<organism evidence="4 5">
    <name type="scientific">Saxophila tyrrhenica</name>
    <dbReference type="NCBI Taxonomy" id="1690608"/>
    <lineage>
        <taxon>Eukaryota</taxon>
        <taxon>Fungi</taxon>
        <taxon>Dikarya</taxon>
        <taxon>Ascomycota</taxon>
        <taxon>Pezizomycotina</taxon>
        <taxon>Dothideomycetes</taxon>
        <taxon>Dothideomycetidae</taxon>
        <taxon>Mycosphaerellales</taxon>
        <taxon>Extremaceae</taxon>
        <taxon>Saxophila</taxon>
    </lineage>
</organism>
<evidence type="ECO:0000256" key="1">
    <source>
        <dbReference type="ARBA" id="ARBA00006336"/>
    </source>
</evidence>
<comment type="caution">
    <text evidence="4">The sequence shown here is derived from an EMBL/GenBank/DDBJ whole genome shotgun (WGS) entry which is preliminary data.</text>
</comment>
<evidence type="ECO:0000256" key="2">
    <source>
        <dbReference type="ARBA" id="ARBA00022801"/>
    </source>
</evidence>
<evidence type="ECO:0000313" key="4">
    <source>
        <dbReference type="EMBL" id="KAK5163968.1"/>
    </source>
</evidence>
<sequence>MADQDYRTASSANGFGNRIGWGARPALLLIDVCTAYWTPGSPLDTSSNPASVASVDVMRRLLSSARGASHGGKGVPVIWTTVKYKPDMSDAGLFYSKAKQLSIWAEGDERGLGAWVEGLVPGRGEEVVEKRHASAFFGTELVSKLILLGVDTLVICGVSTSGCVRATTLDALSYNFRPMVVETACGDRSPAIHDANIHDMDAKMADVVSEEEAIKHLKAGWA</sequence>
<dbReference type="InterPro" id="IPR036380">
    <property type="entry name" value="Isochorismatase-like_sf"/>
</dbReference>
<keyword evidence="2" id="KW-0378">Hydrolase</keyword>
<dbReference type="GeneID" id="89931693"/>
<evidence type="ECO:0000313" key="5">
    <source>
        <dbReference type="Proteomes" id="UP001337655"/>
    </source>
</evidence>
<dbReference type="PANTHER" id="PTHR43540:SF1">
    <property type="entry name" value="ISOCHORISMATASE HYDROLASE"/>
    <property type="match status" value="1"/>
</dbReference>
<dbReference type="Pfam" id="PF00857">
    <property type="entry name" value="Isochorismatase"/>
    <property type="match status" value="1"/>
</dbReference>
<keyword evidence="5" id="KW-1185">Reference proteome</keyword>
<dbReference type="GO" id="GO:0016787">
    <property type="term" value="F:hydrolase activity"/>
    <property type="evidence" value="ECO:0007669"/>
    <property type="project" value="UniProtKB-KW"/>
</dbReference>
<accession>A0AAV9NVU7</accession>
<proteinExistence type="inferred from homology"/>
<dbReference type="InterPro" id="IPR050272">
    <property type="entry name" value="Isochorismatase-like_hydrls"/>
</dbReference>
<dbReference type="Gene3D" id="3.40.50.850">
    <property type="entry name" value="Isochorismatase-like"/>
    <property type="match status" value="1"/>
</dbReference>
<dbReference type="SUPFAM" id="SSF52499">
    <property type="entry name" value="Isochorismatase-like hydrolases"/>
    <property type="match status" value="1"/>
</dbReference>
<dbReference type="InterPro" id="IPR000868">
    <property type="entry name" value="Isochorismatase-like_dom"/>
</dbReference>
<reference evidence="4 5" key="1">
    <citation type="submission" date="2023-08" db="EMBL/GenBank/DDBJ databases">
        <title>Black Yeasts Isolated from many extreme environments.</title>
        <authorList>
            <person name="Coleine C."/>
            <person name="Stajich J.E."/>
            <person name="Selbmann L."/>
        </authorList>
    </citation>
    <scope>NUCLEOTIDE SEQUENCE [LARGE SCALE GENOMIC DNA]</scope>
    <source>
        <strain evidence="4 5">CCFEE 5935</strain>
    </source>
</reference>
<evidence type="ECO:0000259" key="3">
    <source>
        <dbReference type="Pfam" id="PF00857"/>
    </source>
</evidence>
<dbReference type="AlphaFoldDB" id="A0AAV9NVU7"/>
<dbReference type="RefSeq" id="XP_064654332.1">
    <property type="nucleotide sequence ID" value="XM_064807585.1"/>
</dbReference>
<comment type="similarity">
    <text evidence="1">Belongs to the isochorismatase family.</text>
</comment>